<dbReference type="RefSeq" id="WP_013579942.1">
    <property type="nucleotide sequence ID" value="NC_015064.1"/>
</dbReference>
<dbReference type="PANTHER" id="PTHR33452:SF1">
    <property type="entry name" value="INNER MEMBRANE PROTEIN YPHA-RELATED"/>
    <property type="match status" value="1"/>
</dbReference>
<keyword evidence="4 7" id="KW-0812">Transmembrane</keyword>
<evidence type="ECO:0000256" key="1">
    <source>
        <dbReference type="ARBA" id="ARBA00004651"/>
    </source>
</evidence>
<comment type="subcellular location">
    <subcellularLocation>
        <location evidence="1">Cell membrane</location>
        <topology evidence="1">Multi-pass membrane protein</topology>
    </subcellularLocation>
</comment>
<dbReference type="STRING" id="1198114.AciX9_1570"/>
<feature type="transmembrane region" description="Helical" evidence="7">
    <location>
        <begin position="75"/>
        <end position="101"/>
    </location>
</feature>
<evidence type="ECO:0000256" key="4">
    <source>
        <dbReference type="ARBA" id="ARBA00022692"/>
    </source>
</evidence>
<accession>E8WXK7</accession>
<name>E8WXK7_GRATM</name>
<keyword evidence="9" id="KW-1185">Reference proteome</keyword>
<dbReference type="AlphaFoldDB" id="E8WXK7"/>
<dbReference type="eggNOG" id="COG2259">
    <property type="taxonomic scope" value="Bacteria"/>
</dbReference>
<keyword evidence="3" id="KW-1003">Cell membrane</keyword>
<proteinExistence type="inferred from homology"/>
<dbReference type="PANTHER" id="PTHR33452">
    <property type="entry name" value="OXIDOREDUCTASE CATD-RELATED"/>
    <property type="match status" value="1"/>
</dbReference>
<evidence type="ECO:0000256" key="3">
    <source>
        <dbReference type="ARBA" id="ARBA00022475"/>
    </source>
</evidence>
<dbReference type="Pfam" id="PF07681">
    <property type="entry name" value="DoxX"/>
    <property type="match status" value="1"/>
</dbReference>
<feature type="transmembrane region" description="Helical" evidence="7">
    <location>
        <begin position="49"/>
        <end position="68"/>
    </location>
</feature>
<dbReference type="KEGG" id="acm:AciX9_1570"/>
<dbReference type="InterPro" id="IPR032808">
    <property type="entry name" value="DoxX"/>
</dbReference>
<evidence type="ECO:0000256" key="6">
    <source>
        <dbReference type="ARBA" id="ARBA00023136"/>
    </source>
</evidence>
<dbReference type="Proteomes" id="UP000000343">
    <property type="component" value="Chromosome"/>
</dbReference>
<organism evidence="9">
    <name type="scientific">Granulicella tundricola (strain ATCC BAA-1859 / DSM 23138 / MP5ACTX9)</name>
    <dbReference type="NCBI Taxonomy" id="1198114"/>
    <lineage>
        <taxon>Bacteria</taxon>
        <taxon>Pseudomonadati</taxon>
        <taxon>Acidobacteriota</taxon>
        <taxon>Terriglobia</taxon>
        <taxon>Terriglobales</taxon>
        <taxon>Acidobacteriaceae</taxon>
        <taxon>Granulicella</taxon>
    </lineage>
</organism>
<sequence length="141" mass="15347">MTRQLNRLQPWGICLLRIVLGVAMTYHGYQHLIPPGGLHRSNPLGGFDYFNHFVVSLGLPYWLGYVSVCTEFLGGLCLVLGFLTRSAAFMVAGNMLVALIKVNLHHGYAGSEYTLALIAMALLLVLTGSGTLALDRRLGLS</sequence>
<feature type="transmembrane region" description="Helical" evidence="7">
    <location>
        <begin position="113"/>
        <end position="134"/>
    </location>
</feature>
<reference evidence="9" key="1">
    <citation type="submission" date="2011-01" db="EMBL/GenBank/DDBJ databases">
        <title>Complete sequence of chromosome of Acidobacterium sp. MP5ACTX9.</title>
        <authorList>
            <consortium name="US DOE Joint Genome Institute"/>
            <person name="Lucas S."/>
            <person name="Copeland A."/>
            <person name="Lapidus A."/>
            <person name="Cheng J.-F."/>
            <person name="Goodwin L."/>
            <person name="Pitluck S."/>
            <person name="Teshima H."/>
            <person name="Detter J.C."/>
            <person name="Han C."/>
            <person name="Tapia R."/>
            <person name="Land M."/>
            <person name="Hauser L."/>
            <person name="Kyrpides N."/>
            <person name="Ivanova N."/>
            <person name="Ovchinnikova G."/>
            <person name="Pagani I."/>
            <person name="Rawat S.R."/>
            <person name="Mannisto M."/>
            <person name="Haggblom M.M."/>
            <person name="Woyke T."/>
        </authorList>
    </citation>
    <scope>NUCLEOTIDE SEQUENCE [LARGE SCALE GENOMIC DNA]</scope>
    <source>
        <strain evidence="9">MP5ACTX9</strain>
    </source>
</reference>
<dbReference type="HOGENOM" id="CLU_058421_3_4_0"/>
<evidence type="ECO:0000256" key="2">
    <source>
        <dbReference type="ARBA" id="ARBA00006679"/>
    </source>
</evidence>
<protein>
    <submittedName>
        <fullName evidence="8">DoxX family protein</fullName>
    </submittedName>
</protein>
<dbReference type="PaxDb" id="1198114-AciX9_1570"/>
<comment type="similarity">
    <text evidence="2">Belongs to the DoxX family.</text>
</comment>
<evidence type="ECO:0000256" key="5">
    <source>
        <dbReference type="ARBA" id="ARBA00022989"/>
    </source>
</evidence>
<dbReference type="EMBL" id="CP002480">
    <property type="protein sequence ID" value="ADW68623.1"/>
    <property type="molecule type" value="Genomic_DNA"/>
</dbReference>
<evidence type="ECO:0000256" key="7">
    <source>
        <dbReference type="SAM" id="Phobius"/>
    </source>
</evidence>
<gene>
    <name evidence="8" type="ordered locus">AciX9_1570</name>
</gene>
<keyword evidence="5 7" id="KW-1133">Transmembrane helix</keyword>
<evidence type="ECO:0000313" key="9">
    <source>
        <dbReference type="Proteomes" id="UP000000343"/>
    </source>
</evidence>
<keyword evidence="6 7" id="KW-0472">Membrane</keyword>
<dbReference type="InterPro" id="IPR051907">
    <property type="entry name" value="DoxX-like_oxidoreductase"/>
</dbReference>
<feature type="transmembrane region" description="Helical" evidence="7">
    <location>
        <begin position="12"/>
        <end position="29"/>
    </location>
</feature>
<dbReference type="OrthoDB" id="121353at2"/>
<dbReference type="GO" id="GO:0005886">
    <property type="term" value="C:plasma membrane"/>
    <property type="evidence" value="ECO:0007669"/>
    <property type="project" value="UniProtKB-SubCell"/>
</dbReference>
<evidence type="ECO:0000313" key="8">
    <source>
        <dbReference type="EMBL" id="ADW68623.1"/>
    </source>
</evidence>